<evidence type="ECO:0000256" key="4">
    <source>
        <dbReference type="ARBA" id="ARBA00022989"/>
    </source>
</evidence>
<reference evidence="8" key="1">
    <citation type="submission" date="2018-02" db="EMBL/GenBank/DDBJ databases">
        <authorList>
            <person name="Cohen D.B."/>
            <person name="Kent A.D."/>
        </authorList>
    </citation>
    <scope>NUCLEOTIDE SEQUENCE</scope>
</reference>
<keyword evidence="3 6" id="KW-0812">Transmembrane</keyword>
<feature type="transmembrane region" description="Helical" evidence="6">
    <location>
        <begin position="12"/>
        <end position="31"/>
    </location>
</feature>
<evidence type="ECO:0000256" key="6">
    <source>
        <dbReference type="RuleBase" id="RU363077"/>
    </source>
</evidence>
<gene>
    <name evidence="8" type="ORF">FSB_LOCUS60672</name>
</gene>
<dbReference type="GO" id="GO:0022857">
    <property type="term" value="F:transmembrane transporter activity"/>
    <property type="evidence" value="ECO:0007669"/>
    <property type="project" value="InterPro"/>
</dbReference>
<keyword evidence="4 6" id="KW-1133">Transmembrane helix</keyword>
<evidence type="ECO:0000259" key="7">
    <source>
        <dbReference type="Pfam" id="PF00892"/>
    </source>
</evidence>
<feature type="domain" description="EamA" evidence="7">
    <location>
        <begin position="169"/>
        <end position="307"/>
    </location>
</feature>
<dbReference type="GO" id="GO:0016020">
    <property type="term" value="C:membrane"/>
    <property type="evidence" value="ECO:0007669"/>
    <property type="project" value="UniProtKB-SubCell"/>
</dbReference>
<dbReference type="InterPro" id="IPR030184">
    <property type="entry name" value="WAT1-related"/>
</dbReference>
<evidence type="ECO:0000256" key="5">
    <source>
        <dbReference type="ARBA" id="ARBA00023136"/>
    </source>
</evidence>
<feature type="transmembrane region" description="Helical" evidence="6">
    <location>
        <begin position="118"/>
        <end position="136"/>
    </location>
</feature>
<comment type="subcellular location">
    <subcellularLocation>
        <location evidence="1 6">Membrane</location>
        <topology evidence="1 6">Multi-pass membrane protein</topology>
    </subcellularLocation>
</comment>
<organism evidence="8">
    <name type="scientific">Fagus sylvatica</name>
    <name type="common">Beechnut</name>
    <dbReference type="NCBI Taxonomy" id="28930"/>
    <lineage>
        <taxon>Eukaryota</taxon>
        <taxon>Viridiplantae</taxon>
        <taxon>Streptophyta</taxon>
        <taxon>Embryophyta</taxon>
        <taxon>Tracheophyta</taxon>
        <taxon>Spermatophyta</taxon>
        <taxon>Magnoliopsida</taxon>
        <taxon>eudicotyledons</taxon>
        <taxon>Gunneridae</taxon>
        <taxon>Pentapetalae</taxon>
        <taxon>rosids</taxon>
        <taxon>fabids</taxon>
        <taxon>Fagales</taxon>
        <taxon>Fagaceae</taxon>
        <taxon>Fagus</taxon>
    </lineage>
</organism>
<dbReference type="Pfam" id="PF00892">
    <property type="entry name" value="EamA"/>
    <property type="match status" value="1"/>
</dbReference>
<sequence>MHLVKMNCSREWKPVVVMVAVNFALAMVNLLLKKVLNEGVNQLIIVTYRQSISAIFLAPIAYFWERVTLTQYLFLLGLQYTSATFSCAFLNMVPVNTFLLALPFGLEKVNLKSNGGRAKVLGTLVCISGALLLTLYKGMPISNPHSQASIHITNHGNMLIPAKKERWAIGSILLAVGCLLWSSWFLIQTRIGKRYPCQYSSTAIFNFFGALQSGVLSLMIERNRAMWVLKGKLEILSVMYAGMVGSGLCYVAMSWCLKQRGPVFTSAFTPFIQIFVAIFDFSILHEQIYLGSILGSILVIAGMYVLLWGKINEEAECAKQGQAAEEAPDCNQVLPVTNQPKVVLDQL</sequence>
<accession>A0A2N9J8C9</accession>
<proteinExistence type="inferred from homology"/>
<evidence type="ECO:0000256" key="3">
    <source>
        <dbReference type="ARBA" id="ARBA00022692"/>
    </source>
</evidence>
<feature type="transmembrane region" description="Helical" evidence="6">
    <location>
        <begin position="43"/>
        <end position="63"/>
    </location>
</feature>
<dbReference type="SUPFAM" id="SSF103481">
    <property type="entry name" value="Multidrug resistance efflux transporter EmrE"/>
    <property type="match status" value="2"/>
</dbReference>
<evidence type="ECO:0000256" key="1">
    <source>
        <dbReference type="ARBA" id="ARBA00004141"/>
    </source>
</evidence>
<evidence type="ECO:0000313" key="8">
    <source>
        <dbReference type="EMBL" id="SPD32790.1"/>
    </source>
</evidence>
<comment type="similarity">
    <text evidence="2 6">Belongs to the drug/metabolite transporter (DMT) superfamily. Plant drug/metabolite exporter (P-DME) (TC 2.A.7.4) family.</text>
</comment>
<feature type="transmembrane region" description="Helical" evidence="6">
    <location>
        <begin position="199"/>
        <end position="220"/>
    </location>
</feature>
<evidence type="ECO:0000256" key="2">
    <source>
        <dbReference type="ARBA" id="ARBA00007635"/>
    </source>
</evidence>
<dbReference type="PANTHER" id="PTHR31218">
    <property type="entry name" value="WAT1-RELATED PROTEIN"/>
    <property type="match status" value="1"/>
</dbReference>
<dbReference type="InterPro" id="IPR000620">
    <property type="entry name" value="EamA_dom"/>
</dbReference>
<feature type="transmembrane region" description="Helical" evidence="6">
    <location>
        <begin position="83"/>
        <end position="106"/>
    </location>
</feature>
<protein>
    <recommendedName>
        <fullName evidence="6">WAT1-related protein</fullName>
    </recommendedName>
</protein>
<dbReference type="InterPro" id="IPR037185">
    <property type="entry name" value="EmrE-like"/>
</dbReference>
<dbReference type="EMBL" id="OIVN01006422">
    <property type="protein sequence ID" value="SPD32790.1"/>
    <property type="molecule type" value="Genomic_DNA"/>
</dbReference>
<feature type="transmembrane region" description="Helical" evidence="6">
    <location>
        <begin position="289"/>
        <end position="309"/>
    </location>
</feature>
<feature type="transmembrane region" description="Helical" evidence="6">
    <location>
        <begin position="235"/>
        <end position="256"/>
    </location>
</feature>
<dbReference type="AlphaFoldDB" id="A0A2N9J8C9"/>
<keyword evidence="5 6" id="KW-0472">Membrane</keyword>
<feature type="transmembrane region" description="Helical" evidence="6">
    <location>
        <begin position="167"/>
        <end position="187"/>
    </location>
</feature>
<name>A0A2N9J8C9_FAGSY</name>
<feature type="transmembrane region" description="Helical" evidence="6">
    <location>
        <begin position="263"/>
        <end position="283"/>
    </location>
</feature>